<dbReference type="EMBL" id="AGNL01050585">
    <property type="protein sequence ID" value="EJK43825.1"/>
    <property type="molecule type" value="Genomic_DNA"/>
</dbReference>
<evidence type="ECO:0000313" key="3">
    <source>
        <dbReference type="Proteomes" id="UP000266841"/>
    </source>
</evidence>
<sequence>MPDRFGKSRPGKGSGSGSKNSPQRSGIHADVHESGLILVTVLKETNGSTFTGDLLHGDVPALQDSSTAAHIVWCLHHEELLWTFLSFRPEYFGNEFIRQGVCREASIEAFEEDTGTEVGSAVAGKYEEMIYFCVTLSDTRAVFGALTGPICSTECTLLCVNGSIGLVRGLLPPQTTIAVRSEMRATQCDIETCLIFGEQIRGPFKKSVDS</sequence>
<name>K0QYI4_THAOC</name>
<feature type="region of interest" description="Disordered" evidence="1">
    <location>
        <begin position="1"/>
        <end position="26"/>
    </location>
</feature>
<protein>
    <submittedName>
        <fullName evidence="2">Uncharacterized protein</fullName>
    </submittedName>
</protein>
<keyword evidence="3" id="KW-1185">Reference proteome</keyword>
<gene>
    <name evidence="2" type="ORF">THAOC_37693</name>
</gene>
<proteinExistence type="predicted"/>
<comment type="caution">
    <text evidence="2">The sequence shown here is derived from an EMBL/GenBank/DDBJ whole genome shotgun (WGS) entry which is preliminary data.</text>
</comment>
<evidence type="ECO:0000313" key="2">
    <source>
        <dbReference type="EMBL" id="EJK43825.1"/>
    </source>
</evidence>
<dbReference type="AlphaFoldDB" id="K0QYI4"/>
<reference evidence="2 3" key="1">
    <citation type="journal article" date="2012" name="Genome Biol.">
        <title>Genome and low-iron response of an oceanic diatom adapted to chronic iron limitation.</title>
        <authorList>
            <person name="Lommer M."/>
            <person name="Specht M."/>
            <person name="Roy A.S."/>
            <person name="Kraemer L."/>
            <person name="Andreson R."/>
            <person name="Gutowska M.A."/>
            <person name="Wolf J."/>
            <person name="Bergner S.V."/>
            <person name="Schilhabel M.B."/>
            <person name="Klostermeier U.C."/>
            <person name="Beiko R.G."/>
            <person name="Rosenstiel P."/>
            <person name="Hippler M."/>
            <person name="Laroche J."/>
        </authorList>
    </citation>
    <scope>NUCLEOTIDE SEQUENCE [LARGE SCALE GENOMIC DNA]</scope>
    <source>
        <strain evidence="2 3">CCMP1005</strain>
    </source>
</reference>
<dbReference type="Proteomes" id="UP000266841">
    <property type="component" value="Unassembled WGS sequence"/>
</dbReference>
<evidence type="ECO:0000256" key="1">
    <source>
        <dbReference type="SAM" id="MobiDB-lite"/>
    </source>
</evidence>
<organism evidence="2 3">
    <name type="scientific">Thalassiosira oceanica</name>
    <name type="common">Marine diatom</name>
    <dbReference type="NCBI Taxonomy" id="159749"/>
    <lineage>
        <taxon>Eukaryota</taxon>
        <taxon>Sar</taxon>
        <taxon>Stramenopiles</taxon>
        <taxon>Ochrophyta</taxon>
        <taxon>Bacillariophyta</taxon>
        <taxon>Coscinodiscophyceae</taxon>
        <taxon>Thalassiosirophycidae</taxon>
        <taxon>Thalassiosirales</taxon>
        <taxon>Thalassiosiraceae</taxon>
        <taxon>Thalassiosira</taxon>
    </lineage>
</organism>
<accession>K0QYI4</accession>